<evidence type="ECO:0000256" key="1">
    <source>
        <dbReference type="ARBA" id="ARBA00022658"/>
    </source>
</evidence>
<evidence type="ECO:0000313" key="5">
    <source>
        <dbReference type="Proteomes" id="UP000181790"/>
    </source>
</evidence>
<dbReference type="GO" id="GO:0005085">
    <property type="term" value="F:guanyl-nucleotide exchange factor activity"/>
    <property type="evidence" value="ECO:0007669"/>
    <property type="project" value="TreeGrafter"/>
</dbReference>
<dbReference type="PANTHER" id="PTHR45982:SF1">
    <property type="entry name" value="REGULATOR OF CHROMOSOME CONDENSATION"/>
    <property type="match status" value="1"/>
</dbReference>
<evidence type="ECO:0000256" key="2">
    <source>
        <dbReference type="ARBA" id="ARBA00022737"/>
    </source>
</evidence>
<accession>A0A1S2VM98</accession>
<dbReference type="InterPro" id="IPR051553">
    <property type="entry name" value="Ran_GTPase-activating"/>
</dbReference>
<dbReference type="EMBL" id="MORL01000003">
    <property type="protein sequence ID" value="OIN59892.1"/>
    <property type="molecule type" value="Genomic_DNA"/>
</dbReference>
<dbReference type="PROSITE" id="PS00626">
    <property type="entry name" value="RCC1_2"/>
    <property type="match status" value="2"/>
</dbReference>
<dbReference type="PROSITE" id="PS50012">
    <property type="entry name" value="RCC1_3"/>
    <property type="match status" value="8"/>
</dbReference>
<dbReference type="InterPro" id="IPR058923">
    <property type="entry name" value="RCC1-like_dom"/>
</dbReference>
<name>A0A1S2VM98_9BACT</name>
<dbReference type="Gene3D" id="2.130.10.30">
    <property type="entry name" value="Regulator of chromosome condensation 1/beta-lactamase-inhibitor protein II"/>
    <property type="match status" value="5"/>
</dbReference>
<feature type="domain" description="RCC1-like" evidence="3">
    <location>
        <begin position="134"/>
        <end position="411"/>
    </location>
</feature>
<protein>
    <recommendedName>
        <fullName evidence="3">RCC1-like domain-containing protein</fullName>
    </recommendedName>
</protein>
<dbReference type="SUPFAM" id="SSF50985">
    <property type="entry name" value="RCC1/BLIP-II"/>
    <property type="match status" value="4"/>
</dbReference>
<dbReference type="Proteomes" id="UP000181790">
    <property type="component" value="Unassembled WGS sequence"/>
</dbReference>
<keyword evidence="5" id="KW-1185">Reference proteome</keyword>
<comment type="caution">
    <text evidence="4">The sequence shown here is derived from an EMBL/GenBank/DDBJ whole genome shotgun (WGS) entry which is preliminary data.</text>
</comment>
<reference evidence="4 5" key="1">
    <citation type="submission" date="2016-10" db="EMBL/GenBank/DDBJ databases">
        <title>Arsenicibacter rosenii gen. nov., sp. nov., an efficient arsenic-methylating bacterium isolated from an arsenic-contaminated paddy soil.</title>
        <authorList>
            <person name="Huang K."/>
        </authorList>
    </citation>
    <scope>NUCLEOTIDE SEQUENCE [LARGE SCALE GENOMIC DNA]</scope>
    <source>
        <strain evidence="4 5">SM-1</strain>
    </source>
</reference>
<keyword evidence="1" id="KW-0344">Guanine-nucleotide releasing factor</keyword>
<evidence type="ECO:0000259" key="3">
    <source>
        <dbReference type="Pfam" id="PF25390"/>
    </source>
</evidence>
<sequence>MVFLLGIADSTYAQTKRDLRNFKEPVVTDQKSAKAERTKTARLKKVASVAKSKSSIVITRSLPASLVADFTGLADSYCADQPSVLLTGNQAPAGKFLGIGVTDNGNGTATFDPATASAKGAITYIFSPAVVWSKIAAAGYNNLGIKPDGSLWQWGTLSAGKVPVQVGTDTDWKEIAVGGNFFLGIKTNGTLWAWGYGNAGQLGIGQASLTESPVQVGTDTDWKSIAAGQAHAAALKTDGSLWSWGFNQYGQVGNSTNANQLTPLKIGTDNNWTKVFANDQRSFAIKTDGTLWGWGRNNYNQLGTSAGDKNVPTQVGTDTDWMTIAPTFSQTFALKTGKTLWVWGYNGGRFGNGTNTQASTATPVQIGTDTDWKELSAGHTPTLVIKDNGSLWGFGNNYYGQVGDGTATTNVLTIKQIGTGTDWKKVANGDFHSVGMKSDGTVWVWGYNGSDRTLGNGTNIDSYEPMPIAAAVMEKTVEVGPVASVTLTGLSTTYCSSASSVTITGSKAPAGTFTGAGITDNGDGTATFNPLTAGTSSTITYTYLNKAATFVQLSAGYYASMGIKSDGTLWGWGYNGDGNMGNGNSGDLESATQIGNDLWKQVSTSGYATTLGIKRDGTLWAWGYNSYGTFGDGTTNSSNDPVKIGNDTWKQVSAGYYHSMGIKADGTLWGWGYNGYGELGNGSTTDKESPTQVGTDNDWAEVSAGYYYTLARKTDGSLWAWGSGGDGQLGNGATDDMSTPVKIGTASWKQVCAGEATSLAIRADGTLWGWGYNGNGHIGNGTYTNTNVPVQVGSDTNWDQVVTGVEGEQSLGIKTNGTLWGWGDNGYGGSGIGEVYDVNVPTQVGTDTDWKSVAAGNYHSIGIKKDGILWGWGYNEYGEVGNGVADGESYYTPILSTANTGGTVVCASTASQTVTMNSPSLTITAAPSLTIALGQSTTLTATGATSYTWSTSSTDAAITASPTVSTNYSVSATGDNGCVGSTSATVSVDCGLVPAQAISPTVIGILGPGNCPITVNTTAVGNSIVFEGPGGFVFSNVFRKAGSNPVKAVGIKQPGIYKMTTTSSNACGQVSTQTVSFEITGIGCN</sequence>
<dbReference type="GO" id="GO:0005737">
    <property type="term" value="C:cytoplasm"/>
    <property type="evidence" value="ECO:0007669"/>
    <property type="project" value="TreeGrafter"/>
</dbReference>
<dbReference type="RefSeq" id="WP_071502692.1">
    <property type="nucleotide sequence ID" value="NZ_MORL01000003.1"/>
</dbReference>
<keyword evidence="2" id="KW-0677">Repeat</keyword>
<dbReference type="PRINTS" id="PR00633">
    <property type="entry name" value="RCCNDNSATION"/>
</dbReference>
<dbReference type="AlphaFoldDB" id="A0A1S2VM98"/>
<dbReference type="PANTHER" id="PTHR45982">
    <property type="entry name" value="REGULATOR OF CHROMOSOME CONDENSATION"/>
    <property type="match status" value="1"/>
</dbReference>
<dbReference type="InterPro" id="IPR009091">
    <property type="entry name" value="RCC1/BLIP-II"/>
</dbReference>
<dbReference type="Pfam" id="PF25390">
    <property type="entry name" value="WD40_RLD"/>
    <property type="match status" value="2"/>
</dbReference>
<gene>
    <name evidence="4" type="ORF">BLX24_08580</name>
</gene>
<feature type="domain" description="RCC1-like" evidence="3">
    <location>
        <begin position="545"/>
        <end position="801"/>
    </location>
</feature>
<dbReference type="Pfam" id="PF13540">
    <property type="entry name" value="RCC1_2"/>
    <property type="match status" value="2"/>
</dbReference>
<organism evidence="4 5">
    <name type="scientific">Arsenicibacter rosenii</name>
    <dbReference type="NCBI Taxonomy" id="1750698"/>
    <lineage>
        <taxon>Bacteria</taxon>
        <taxon>Pseudomonadati</taxon>
        <taxon>Bacteroidota</taxon>
        <taxon>Cytophagia</taxon>
        <taxon>Cytophagales</taxon>
        <taxon>Spirosomataceae</taxon>
        <taxon>Arsenicibacter</taxon>
    </lineage>
</organism>
<evidence type="ECO:0000313" key="4">
    <source>
        <dbReference type="EMBL" id="OIN59892.1"/>
    </source>
</evidence>
<proteinExistence type="predicted"/>
<dbReference type="InterPro" id="IPR000408">
    <property type="entry name" value="Reg_chr_condens"/>
</dbReference>